<reference evidence="1 2" key="1">
    <citation type="journal article" date="2016" name="Mol. Biol. Evol.">
        <title>Comparative Genomics of Early-Diverging Mushroom-Forming Fungi Provides Insights into the Origins of Lignocellulose Decay Capabilities.</title>
        <authorList>
            <person name="Nagy L.G."/>
            <person name="Riley R."/>
            <person name="Tritt A."/>
            <person name="Adam C."/>
            <person name="Daum C."/>
            <person name="Floudas D."/>
            <person name="Sun H."/>
            <person name="Yadav J.S."/>
            <person name="Pangilinan J."/>
            <person name="Larsson K.H."/>
            <person name="Matsuura K."/>
            <person name="Barry K."/>
            <person name="Labutti K."/>
            <person name="Kuo R."/>
            <person name="Ohm R.A."/>
            <person name="Bhattacharya S.S."/>
            <person name="Shirouzu T."/>
            <person name="Yoshinaga Y."/>
            <person name="Martin F.M."/>
            <person name="Grigoriev I.V."/>
            <person name="Hibbett D.S."/>
        </authorList>
    </citation>
    <scope>NUCLEOTIDE SEQUENCE [LARGE SCALE GENOMIC DNA]</scope>
    <source>
        <strain evidence="1 2">HHB10207 ss-3</strain>
    </source>
</reference>
<sequence>MEGPRVDLIGRLPVEISAEILKNIVYTENLQDLLQYRHAQKTTRISSVSRRWRDIALSQHNRNLWSQIHLGWPEKAVAMFLERSQGSTPLSIAINPRAFTSGNFVNHQDTLSSSLERIERFNVQWDTRYLFTDPNPVPRELLSWISHSFGGDRKLDKLHQLHLWFIDRQTLKTNALNLVNFPQISDLQCQNIAFEPYIVDSSRLRDVNLSWHEITSQHVLQILSHSPSLVNASFNQGSYIREDPECSGPNNQGVEPPIDLQFLKKFTLGPCDKAFAEFILYRINFPQASDISLSICRDTDISVMSSFPDPLRPIFISSTFLKAFSQRFEVNGDNMGSIPFLLEFYSSTSAHYRVEFDEHYYGTARREECVDLITELALSSGSMVEFAELKQVEISVRYFPPATDVIELLRAFVGVEKMTIRTRDLDSLLTALVSRIPPAEDVLCPSLRQLDILHCRFNPYQLQDALIERKENGHQIEELKLSLDYRLEKIPDRSLKVDEVLAALADVVKEYEEEENGYWTSTTTEAEIDPADMDDADYRGDSLEDHDDLCVCPECINYDVFRTHLWAP</sequence>
<dbReference type="Proteomes" id="UP000076798">
    <property type="component" value="Unassembled WGS sequence"/>
</dbReference>
<evidence type="ECO:0000313" key="2">
    <source>
        <dbReference type="Proteomes" id="UP000076798"/>
    </source>
</evidence>
<dbReference type="AlphaFoldDB" id="A0A165YVJ9"/>
<proteinExistence type="predicted"/>
<name>A0A165YVJ9_9AGAM</name>
<keyword evidence="2" id="KW-1185">Reference proteome</keyword>
<evidence type="ECO:0000313" key="1">
    <source>
        <dbReference type="EMBL" id="KZT33653.1"/>
    </source>
</evidence>
<gene>
    <name evidence="1" type="ORF">SISSUDRAFT_1053962</name>
</gene>
<accession>A0A165YVJ9</accession>
<organism evidence="1 2">
    <name type="scientific">Sistotremastrum suecicum HHB10207 ss-3</name>
    <dbReference type="NCBI Taxonomy" id="1314776"/>
    <lineage>
        <taxon>Eukaryota</taxon>
        <taxon>Fungi</taxon>
        <taxon>Dikarya</taxon>
        <taxon>Basidiomycota</taxon>
        <taxon>Agaricomycotina</taxon>
        <taxon>Agaricomycetes</taxon>
        <taxon>Sistotremastrales</taxon>
        <taxon>Sistotremastraceae</taxon>
        <taxon>Sistotremastrum</taxon>
    </lineage>
</organism>
<protein>
    <submittedName>
        <fullName evidence="1">Uncharacterized protein</fullName>
    </submittedName>
</protein>
<dbReference type="OrthoDB" id="2269034at2759"/>
<dbReference type="EMBL" id="KV428227">
    <property type="protein sequence ID" value="KZT33653.1"/>
    <property type="molecule type" value="Genomic_DNA"/>
</dbReference>